<evidence type="ECO:0000313" key="3">
    <source>
        <dbReference type="Proteomes" id="UP000295334"/>
    </source>
</evidence>
<sequence>MKNLVAAFAMAILLAFAAQAQEIDTVRVQAKVRRFQPDKYYLITYETGETVDSAGKTLRSSRSYFFDKKERMLHSVRESSNAAFPRRGTQVVYDFWKNRLTKVNVTPPASDCRNCASEYFFEADTLWNIRERGYRNALPRSYAARAAYFRSRVPVLLEWGYFGNEHTVNGRQETSTRRSY</sequence>
<organism evidence="2 3">
    <name type="scientific">Flaviaesturariibacter flavus</name>
    <dbReference type="NCBI Taxonomy" id="2502780"/>
    <lineage>
        <taxon>Bacteria</taxon>
        <taxon>Pseudomonadati</taxon>
        <taxon>Bacteroidota</taxon>
        <taxon>Chitinophagia</taxon>
        <taxon>Chitinophagales</taxon>
        <taxon>Chitinophagaceae</taxon>
        <taxon>Flaviaestuariibacter</taxon>
    </lineage>
</organism>
<proteinExistence type="predicted"/>
<protein>
    <recommendedName>
        <fullName evidence="4">DUF3868 domain-containing protein</fullName>
    </recommendedName>
</protein>
<feature type="chain" id="PRO_5020423755" description="DUF3868 domain-containing protein" evidence="1">
    <location>
        <begin position="21"/>
        <end position="180"/>
    </location>
</feature>
<dbReference type="AlphaFoldDB" id="A0A4R1B3X5"/>
<dbReference type="RefSeq" id="WP_131450636.1">
    <property type="nucleotide sequence ID" value="NZ_SJZI01000052.1"/>
</dbReference>
<evidence type="ECO:0000313" key="2">
    <source>
        <dbReference type="EMBL" id="TCJ12160.1"/>
    </source>
</evidence>
<name>A0A4R1B3X5_9BACT</name>
<gene>
    <name evidence="2" type="ORF">EPD60_16570</name>
</gene>
<evidence type="ECO:0008006" key="4">
    <source>
        <dbReference type="Google" id="ProtNLM"/>
    </source>
</evidence>
<keyword evidence="1" id="KW-0732">Signal</keyword>
<keyword evidence="3" id="KW-1185">Reference proteome</keyword>
<comment type="caution">
    <text evidence="2">The sequence shown here is derived from an EMBL/GenBank/DDBJ whole genome shotgun (WGS) entry which is preliminary data.</text>
</comment>
<accession>A0A4R1B3X5</accession>
<dbReference type="OrthoDB" id="9852172at2"/>
<dbReference type="EMBL" id="SJZI01000052">
    <property type="protein sequence ID" value="TCJ12160.1"/>
    <property type="molecule type" value="Genomic_DNA"/>
</dbReference>
<reference evidence="2 3" key="1">
    <citation type="submission" date="2019-03" db="EMBL/GenBank/DDBJ databases">
        <authorList>
            <person name="Kim M.K.M."/>
        </authorList>
    </citation>
    <scope>NUCLEOTIDE SEQUENCE [LARGE SCALE GENOMIC DNA]</scope>
    <source>
        <strain evidence="2 3">17J68-12</strain>
    </source>
</reference>
<evidence type="ECO:0000256" key="1">
    <source>
        <dbReference type="SAM" id="SignalP"/>
    </source>
</evidence>
<feature type="signal peptide" evidence="1">
    <location>
        <begin position="1"/>
        <end position="20"/>
    </location>
</feature>
<dbReference type="Proteomes" id="UP000295334">
    <property type="component" value="Unassembled WGS sequence"/>
</dbReference>